<feature type="domain" description="N-acetyltransferase" evidence="3">
    <location>
        <begin position="1"/>
        <end position="165"/>
    </location>
</feature>
<dbReference type="RefSeq" id="WP_125213491.1">
    <property type="nucleotide sequence ID" value="NZ_PDES01000006.1"/>
</dbReference>
<reference evidence="4 5" key="1">
    <citation type="submission" date="2017-10" db="EMBL/GenBank/DDBJ databases">
        <title>Draft genome of actinobacteria isolated from guarana (Paullinia cupana (Mart.) Ducke.</title>
        <authorList>
            <person name="Siqueira K.A."/>
            <person name="Liotti R.G."/>
            <person name="Mendes T.A."/>
            <person name="Soares M.A."/>
        </authorList>
    </citation>
    <scope>NUCLEOTIDE SEQUENCE [LARGE SCALE GENOMIC DNA]</scope>
    <source>
        <strain evidence="4 5">199</strain>
    </source>
</reference>
<keyword evidence="2" id="KW-0012">Acyltransferase</keyword>
<dbReference type="AlphaFoldDB" id="A0A426S8A8"/>
<sequence>MREEDIHGVSTVRVKGWQAAYAGMVPQDYLDALTVTEDARRRRDMFERADGTVLNLIAEENGTVVGWAALGPSREDDRRPQDGELLALYAAPDRLGTGIGKALMRQTLIDARERSFRRLVLWVLAANTRARRFYEHAGFLPDGASTDWPVNGALVPEVRYGKDLAQPNPPFSQRPTAD</sequence>
<evidence type="ECO:0000313" key="4">
    <source>
        <dbReference type="EMBL" id="RRQ86337.1"/>
    </source>
</evidence>
<evidence type="ECO:0000313" key="5">
    <source>
        <dbReference type="Proteomes" id="UP000276379"/>
    </source>
</evidence>
<dbReference type="PROSITE" id="PS51186">
    <property type="entry name" value="GNAT"/>
    <property type="match status" value="1"/>
</dbReference>
<organism evidence="4 5">
    <name type="scientific">Streptomyces griseofuscus</name>
    <dbReference type="NCBI Taxonomy" id="146922"/>
    <lineage>
        <taxon>Bacteria</taxon>
        <taxon>Bacillati</taxon>
        <taxon>Actinomycetota</taxon>
        <taxon>Actinomycetes</taxon>
        <taxon>Kitasatosporales</taxon>
        <taxon>Streptomycetaceae</taxon>
        <taxon>Streptomyces</taxon>
    </lineage>
</organism>
<dbReference type="InterPro" id="IPR016181">
    <property type="entry name" value="Acyl_CoA_acyltransferase"/>
</dbReference>
<evidence type="ECO:0000259" key="3">
    <source>
        <dbReference type="PROSITE" id="PS51186"/>
    </source>
</evidence>
<dbReference type="PANTHER" id="PTHR43877">
    <property type="entry name" value="AMINOALKYLPHOSPHONATE N-ACETYLTRANSFERASE-RELATED-RELATED"/>
    <property type="match status" value="1"/>
</dbReference>
<dbReference type="GO" id="GO:0016747">
    <property type="term" value="F:acyltransferase activity, transferring groups other than amino-acyl groups"/>
    <property type="evidence" value="ECO:0007669"/>
    <property type="project" value="InterPro"/>
</dbReference>
<dbReference type="InterPro" id="IPR000182">
    <property type="entry name" value="GNAT_dom"/>
</dbReference>
<accession>A0A426S8A8</accession>
<dbReference type="SUPFAM" id="SSF55729">
    <property type="entry name" value="Acyl-CoA N-acyltransferases (Nat)"/>
    <property type="match status" value="1"/>
</dbReference>
<dbReference type="InterPro" id="IPR050832">
    <property type="entry name" value="Bact_Acetyltransf"/>
</dbReference>
<dbReference type="Proteomes" id="UP000276379">
    <property type="component" value="Unassembled WGS sequence"/>
</dbReference>
<keyword evidence="5" id="KW-1185">Reference proteome</keyword>
<dbReference type="Gene3D" id="3.40.630.30">
    <property type="match status" value="1"/>
</dbReference>
<evidence type="ECO:0000256" key="1">
    <source>
        <dbReference type="ARBA" id="ARBA00022679"/>
    </source>
</evidence>
<dbReference type="CDD" id="cd04301">
    <property type="entry name" value="NAT_SF"/>
    <property type="match status" value="1"/>
</dbReference>
<proteinExistence type="predicted"/>
<protein>
    <submittedName>
        <fullName evidence="4">GNAT family N-acetyltransferase</fullName>
    </submittedName>
</protein>
<dbReference type="EMBL" id="PDES01000006">
    <property type="protein sequence ID" value="RRQ86337.1"/>
    <property type="molecule type" value="Genomic_DNA"/>
</dbReference>
<evidence type="ECO:0000256" key="2">
    <source>
        <dbReference type="ARBA" id="ARBA00023315"/>
    </source>
</evidence>
<comment type="caution">
    <text evidence="4">The sequence shown here is derived from an EMBL/GenBank/DDBJ whole genome shotgun (WGS) entry which is preliminary data.</text>
</comment>
<gene>
    <name evidence="4" type="ORF">CQW44_14095</name>
</gene>
<dbReference type="Pfam" id="PF00583">
    <property type="entry name" value="Acetyltransf_1"/>
    <property type="match status" value="1"/>
</dbReference>
<keyword evidence="1 4" id="KW-0808">Transferase</keyword>
<name>A0A426S8A8_9ACTN</name>